<protein>
    <submittedName>
        <fullName evidence="2">Predicted oxidoreductase</fullName>
    </submittedName>
</protein>
<dbReference type="PANTHER" id="PTHR43312">
    <property type="entry name" value="D-THREO-ALDOSE 1-DEHYDROGENASE"/>
    <property type="match status" value="1"/>
</dbReference>
<dbReference type="Pfam" id="PF00248">
    <property type="entry name" value="Aldo_ket_red"/>
    <property type="match status" value="1"/>
</dbReference>
<dbReference type="AlphaFoldDB" id="A0A1W2G0K9"/>
<dbReference type="InterPro" id="IPR023210">
    <property type="entry name" value="NADP_OxRdtase_dom"/>
</dbReference>
<dbReference type="OrthoDB" id="9773828at2"/>
<dbReference type="InterPro" id="IPR036812">
    <property type="entry name" value="NAD(P)_OxRdtase_dom_sf"/>
</dbReference>
<accession>A0A1W2G0K9</accession>
<evidence type="ECO:0000259" key="1">
    <source>
        <dbReference type="Pfam" id="PF00248"/>
    </source>
</evidence>
<evidence type="ECO:0000313" key="2">
    <source>
        <dbReference type="EMBL" id="SMD27428.1"/>
    </source>
</evidence>
<proteinExistence type="predicted"/>
<dbReference type="RefSeq" id="WP_084434964.1">
    <property type="nucleotide sequence ID" value="NZ_FWXV01000024.1"/>
</dbReference>
<dbReference type="InterPro" id="IPR053135">
    <property type="entry name" value="AKR2_Oxidoreductase"/>
</dbReference>
<evidence type="ECO:0000313" key="3">
    <source>
        <dbReference type="Proteomes" id="UP000192674"/>
    </source>
</evidence>
<sequence length="357" mass="40431">MNTLTHRVLPGLHATVSTIGAGCWTIGGPATNCGVPIGWDDVTDDEAYRGLMRACELGITLYDTADVYGLGRSERLIGRLLNHVRRDDVVVSSKVGYFTGTSRHAYEPHQVRHQLATTLDNLNTDHLDIYILHSTDFGADDRYLDRTIEQLREFRQQKMIRAIGMRAPHAFAEEWAAKSGGRASDTRRWLHLFHRIRPDVVTVRYNLLSPLYSSDETDIFSFAQRHHIGVLIKQALGQGRLLRQRSTAYRTFSTGDHRTADPSFLPTELRRLDERLAPLRDRFGTRLQDIVRIALRYVIQHAPHAAVLVGFRNAEQIQTLVGSLGDPLTEDEMIEIRALLHPNTSAAERFDRAVHRG</sequence>
<name>A0A1W2G0K9_KIBAR</name>
<reference evidence="2 3" key="1">
    <citation type="submission" date="2017-04" db="EMBL/GenBank/DDBJ databases">
        <authorList>
            <person name="Afonso C.L."/>
            <person name="Miller P.J."/>
            <person name="Scott M.A."/>
            <person name="Spackman E."/>
            <person name="Goraichik I."/>
            <person name="Dimitrov K.M."/>
            <person name="Suarez D.L."/>
            <person name="Swayne D.E."/>
        </authorList>
    </citation>
    <scope>NUCLEOTIDE SEQUENCE [LARGE SCALE GENOMIC DNA]</scope>
    <source>
        <strain evidence="2 3">DSM 43828</strain>
    </source>
</reference>
<organism evidence="2 3">
    <name type="scientific">Kibdelosporangium aridum</name>
    <dbReference type="NCBI Taxonomy" id="2030"/>
    <lineage>
        <taxon>Bacteria</taxon>
        <taxon>Bacillati</taxon>
        <taxon>Actinomycetota</taxon>
        <taxon>Actinomycetes</taxon>
        <taxon>Pseudonocardiales</taxon>
        <taxon>Pseudonocardiaceae</taxon>
        <taxon>Kibdelosporangium</taxon>
    </lineage>
</organism>
<dbReference type="Gene3D" id="3.20.20.100">
    <property type="entry name" value="NADP-dependent oxidoreductase domain"/>
    <property type="match status" value="1"/>
</dbReference>
<feature type="domain" description="NADP-dependent oxidoreductase" evidence="1">
    <location>
        <begin position="19"/>
        <end position="339"/>
    </location>
</feature>
<gene>
    <name evidence="2" type="ORF">SAMN05661093_11035</name>
</gene>
<dbReference type="PANTHER" id="PTHR43312:SF1">
    <property type="entry name" value="NADP-DEPENDENT OXIDOREDUCTASE DOMAIN-CONTAINING PROTEIN"/>
    <property type="match status" value="1"/>
</dbReference>
<dbReference type="EMBL" id="FWXV01000024">
    <property type="protein sequence ID" value="SMD27428.1"/>
    <property type="molecule type" value="Genomic_DNA"/>
</dbReference>
<dbReference type="SUPFAM" id="SSF51430">
    <property type="entry name" value="NAD(P)-linked oxidoreductase"/>
    <property type="match status" value="1"/>
</dbReference>
<dbReference type="PROSITE" id="PS51257">
    <property type="entry name" value="PROKAR_LIPOPROTEIN"/>
    <property type="match status" value="1"/>
</dbReference>
<dbReference type="Proteomes" id="UP000192674">
    <property type="component" value="Unassembled WGS sequence"/>
</dbReference>
<keyword evidence="3" id="KW-1185">Reference proteome</keyword>